<evidence type="ECO:0000256" key="4">
    <source>
        <dbReference type="SAM" id="MobiDB-lite"/>
    </source>
</evidence>
<dbReference type="SUPFAM" id="SSF52058">
    <property type="entry name" value="L domain-like"/>
    <property type="match status" value="1"/>
</dbReference>
<evidence type="ECO:0000313" key="7">
    <source>
        <dbReference type="Proteomes" id="UP001519460"/>
    </source>
</evidence>
<dbReference type="Proteomes" id="UP001519460">
    <property type="component" value="Unassembled WGS sequence"/>
</dbReference>
<protein>
    <submittedName>
        <fullName evidence="6">Uncharacterized protein</fullName>
    </submittedName>
</protein>
<evidence type="ECO:0000313" key="6">
    <source>
        <dbReference type="EMBL" id="KAK7477981.1"/>
    </source>
</evidence>
<keyword evidence="1" id="KW-0433">Leucine-rich repeat</keyword>
<evidence type="ECO:0000256" key="5">
    <source>
        <dbReference type="SAM" id="Phobius"/>
    </source>
</evidence>
<feature type="transmembrane region" description="Helical" evidence="5">
    <location>
        <begin position="443"/>
        <end position="465"/>
    </location>
</feature>
<reference evidence="6 7" key="1">
    <citation type="journal article" date="2023" name="Sci. Data">
        <title>Genome assembly of the Korean intertidal mud-creeper Batillaria attramentaria.</title>
        <authorList>
            <person name="Patra A.K."/>
            <person name="Ho P.T."/>
            <person name="Jun S."/>
            <person name="Lee S.J."/>
            <person name="Kim Y."/>
            <person name="Won Y.J."/>
        </authorList>
    </citation>
    <scope>NUCLEOTIDE SEQUENCE [LARGE SCALE GENOMIC DNA]</scope>
    <source>
        <strain evidence="6">Wonlab-2016</strain>
    </source>
</reference>
<keyword evidence="5" id="KW-0812">Transmembrane</keyword>
<name>A0ABD0JS93_9CAEN</name>
<accession>A0ABD0JS93</accession>
<dbReference type="Gene3D" id="3.80.10.10">
    <property type="entry name" value="Ribonuclease Inhibitor"/>
    <property type="match status" value="1"/>
</dbReference>
<evidence type="ECO:0000256" key="2">
    <source>
        <dbReference type="ARBA" id="ARBA00022729"/>
    </source>
</evidence>
<dbReference type="Pfam" id="PF13306">
    <property type="entry name" value="LRR_5"/>
    <property type="match status" value="1"/>
</dbReference>
<dbReference type="PANTHER" id="PTHR24366">
    <property type="entry name" value="IG(IMMUNOGLOBULIN) AND LRR(LEUCINE RICH REPEAT) DOMAINS"/>
    <property type="match status" value="1"/>
</dbReference>
<dbReference type="PANTHER" id="PTHR24366:SF161">
    <property type="entry name" value="TIR DOMAIN-CONTAINING PROTEIN"/>
    <property type="match status" value="1"/>
</dbReference>
<gene>
    <name evidence="6" type="ORF">BaRGS_00030810</name>
</gene>
<feature type="compositionally biased region" description="Polar residues" evidence="4">
    <location>
        <begin position="411"/>
        <end position="421"/>
    </location>
</feature>
<keyword evidence="7" id="KW-1185">Reference proteome</keyword>
<dbReference type="EMBL" id="JACVVK020000337">
    <property type="protein sequence ID" value="KAK7477981.1"/>
    <property type="molecule type" value="Genomic_DNA"/>
</dbReference>
<comment type="caution">
    <text evidence="6">The sequence shown here is derived from an EMBL/GenBank/DDBJ whole genome shotgun (WGS) entry which is preliminary data.</text>
</comment>
<dbReference type="InterPro" id="IPR032675">
    <property type="entry name" value="LRR_dom_sf"/>
</dbReference>
<evidence type="ECO:0000256" key="3">
    <source>
        <dbReference type="ARBA" id="ARBA00022737"/>
    </source>
</evidence>
<keyword evidence="5" id="KW-0472">Membrane</keyword>
<keyword evidence="2" id="KW-0732">Signal</keyword>
<keyword evidence="3" id="KW-0677">Repeat</keyword>
<dbReference type="AlphaFoldDB" id="A0ABD0JS93"/>
<feature type="region of interest" description="Disordered" evidence="4">
    <location>
        <begin position="345"/>
        <end position="442"/>
    </location>
</feature>
<keyword evidence="5" id="KW-1133">Transmembrane helix</keyword>
<dbReference type="InterPro" id="IPR026906">
    <property type="entry name" value="LRR_5"/>
</dbReference>
<proteinExistence type="predicted"/>
<evidence type="ECO:0000256" key="1">
    <source>
        <dbReference type="ARBA" id="ARBA00022614"/>
    </source>
</evidence>
<sequence>MLMIDREKEKEEERFTHCSASEEGLQTQGFCRQESGDQEYRGVVFYVRCFIVKTMVSLSAKLWPVLTLLLCLVRDGKSADCPQRCTCIFGFVSCYNFTDINFEHLPEDTNTIVLHGGRLKSFPPQFLKNAPNVQLLEIQACEVEVILPETFTGVTALEQLAISDCKIERIQRDAFSDLTALSQLFLSKSDIGTIQSGAFSRMNDVGDLSMWSNKISTIERAAFRNLSDFHALSFYLNNVTLIAPDAFDQIERFSKVEIYLNRFESIAMGSAYPLNRAAGEINVYSNTFPCDCGIVDMLRNATFARFFTSNRCLRKNGRGGTIIVPLNELAVSDLDACEDRVSIATSSTAETTATTTASTATRAHSHSHTSQATTTDSATTASATMVTSHASRPKERSTGSDVTPTGYDITTRGSPRSSTTAGGRKNNGDSDKQSSRNPGNSGVSQATIVTVFLNVISVVVAAVLVGP</sequence>
<organism evidence="6 7">
    <name type="scientific">Batillaria attramentaria</name>
    <dbReference type="NCBI Taxonomy" id="370345"/>
    <lineage>
        <taxon>Eukaryota</taxon>
        <taxon>Metazoa</taxon>
        <taxon>Spiralia</taxon>
        <taxon>Lophotrochozoa</taxon>
        <taxon>Mollusca</taxon>
        <taxon>Gastropoda</taxon>
        <taxon>Caenogastropoda</taxon>
        <taxon>Sorbeoconcha</taxon>
        <taxon>Cerithioidea</taxon>
        <taxon>Batillariidae</taxon>
        <taxon>Batillaria</taxon>
    </lineage>
</organism>
<feature type="compositionally biased region" description="Low complexity" evidence="4">
    <location>
        <begin position="345"/>
        <end position="390"/>
    </location>
</feature>